<evidence type="ECO:0000256" key="11">
    <source>
        <dbReference type="ARBA" id="ARBA00022777"/>
    </source>
</evidence>
<evidence type="ECO:0000256" key="8">
    <source>
        <dbReference type="ARBA" id="ARBA00022679"/>
    </source>
</evidence>
<evidence type="ECO:0000256" key="4">
    <source>
        <dbReference type="ARBA" id="ARBA00012428"/>
    </source>
</evidence>
<dbReference type="STRING" id="1156394.T0Q585"/>
<dbReference type="InterPro" id="IPR014710">
    <property type="entry name" value="RmlC-like_jellyroll"/>
</dbReference>
<dbReference type="InterPro" id="IPR000719">
    <property type="entry name" value="Prot_kinase_dom"/>
</dbReference>
<evidence type="ECO:0000313" key="25">
    <source>
        <dbReference type="Proteomes" id="UP000030762"/>
    </source>
</evidence>
<dbReference type="InterPro" id="IPR017441">
    <property type="entry name" value="Protein_kinase_ATP_BS"/>
</dbReference>
<dbReference type="Proteomes" id="UP000030762">
    <property type="component" value="Unassembled WGS sequence"/>
</dbReference>
<proteinExistence type="inferred from homology"/>
<sequence>MSSIGRKHRNSLTTGQIQVSVGGKRSVLAPSEAATKVTSPTVMSMKSVLHACQSVFRRPRIRGRSIEPESEMLLLPRVAKSNEAIRIISKALRAHYLFQTLEDAQLLEVAHVMDLVTHNDGDEVITQGDTGNAFFVLEAGSCQILVDDKVVGHYVGGQAFGELALLYNAPRAATIKATSPCTLWKIDRVIFRKIATTAEMQSQKARLDFLKQVDFLKHLGDKPLRKIVDVLRMEYFGAGASIIRQGDEGNTFYMIVQGSVLCSSEHDEHLVTLHAGQYFGERALLTNEPRKVNCVAETNATCYMLGRRDFTQLLGPLQTLLDRQVRLRTLRSITLLSHLSDPELDLIALAFRTVSFTDGQKIIRQGEIGNTFFIIQQGVVSVQKAGVQVLQLRSGEFFGERTLLHNEPRAADVVASGPVECLSLDRPAFERCLSKLRAVMADEAKRQELIQASILGTPVPASKHLDFAELEKIDTIGAGTFGHVFMVKHKPSGMTYALKCMPKHNIVATHQVLNILNEKRIICECTHPFILRLVDTFADRDQLYMVLELVQGGELWSLLYEKSFYLPKGSTGGFDVPTARFYAATVVEVFRYLQTINVAYRDLKPENLMLDDKGYLKMVDFGFAKHIPFFKQGALCEKTFTVCGTQEYMAPEILLQKGHGIAVDHWALGCLIYELLVGHTPFYSDCHDDLQVVWNVLHAPSTLRFPHGFDPEAKDLISKLLEPNPRLRLGSLPGGMNDVMLHPWFSTACFDWTALRTQTLTAPYTPPIKDALDLSQFGHFPKAGKIVKYNGEDYFADF</sequence>
<evidence type="ECO:0000259" key="22">
    <source>
        <dbReference type="PROSITE" id="PS50042"/>
    </source>
</evidence>
<comment type="subcellular location">
    <subcellularLocation>
        <location evidence="2">Endomembrane system</location>
    </subcellularLocation>
</comment>
<dbReference type="InterPro" id="IPR018488">
    <property type="entry name" value="cNMP-bd_CS"/>
</dbReference>
<evidence type="ECO:0000256" key="19">
    <source>
        <dbReference type="PIRSR" id="PIRSR000559-2"/>
    </source>
</evidence>
<dbReference type="GO" id="GO:0005524">
    <property type="term" value="F:ATP binding"/>
    <property type="evidence" value="ECO:0007669"/>
    <property type="project" value="UniProtKB-UniRule"/>
</dbReference>
<dbReference type="PROSITE" id="PS00107">
    <property type="entry name" value="PROTEIN_KINASE_ATP"/>
    <property type="match status" value="1"/>
</dbReference>
<keyword evidence="8" id="KW-0808">Transferase</keyword>
<evidence type="ECO:0000259" key="23">
    <source>
        <dbReference type="PROSITE" id="PS51285"/>
    </source>
</evidence>
<feature type="active site" description="Proton acceptor" evidence="18">
    <location>
        <position position="602"/>
    </location>
</feature>
<dbReference type="GO" id="GO:0004691">
    <property type="term" value="F:cAMP-dependent protein kinase activity"/>
    <property type="evidence" value="ECO:0007669"/>
    <property type="project" value="TreeGrafter"/>
</dbReference>
<evidence type="ECO:0000256" key="17">
    <source>
        <dbReference type="ARBA" id="ARBA00047462"/>
    </source>
</evidence>
<protein>
    <recommendedName>
        <fullName evidence="15">cGMP-dependent protein kinase</fullName>
        <ecNumber evidence="4">2.7.11.12</ecNumber>
    </recommendedName>
</protein>
<dbReference type="EMBL" id="JH767161">
    <property type="protein sequence ID" value="EQC32974.1"/>
    <property type="molecule type" value="Genomic_DNA"/>
</dbReference>
<dbReference type="AlphaFoldDB" id="T0Q585"/>
<dbReference type="VEuPathDB" id="FungiDB:SDRG_09499"/>
<evidence type="ECO:0000256" key="7">
    <source>
        <dbReference type="ARBA" id="ARBA00022535"/>
    </source>
</evidence>
<dbReference type="GO" id="GO:0046872">
    <property type="term" value="F:metal ion binding"/>
    <property type="evidence" value="ECO:0007669"/>
    <property type="project" value="UniProtKB-KW"/>
</dbReference>
<feature type="domain" description="Cyclic nucleotide-binding" evidence="22">
    <location>
        <begin position="97"/>
        <end position="212"/>
    </location>
</feature>
<keyword evidence="6" id="KW-0723">Serine/threonine-protein kinase</keyword>
<feature type="domain" description="Cyclic nucleotide-binding" evidence="22">
    <location>
        <begin position="215"/>
        <end position="323"/>
    </location>
</feature>
<organism evidence="24 25">
    <name type="scientific">Saprolegnia diclina (strain VS20)</name>
    <dbReference type="NCBI Taxonomy" id="1156394"/>
    <lineage>
        <taxon>Eukaryota</taxon>
        <taxon>Sar</taxon>
        <taxon>Stramenopiles</taxon>
        <taxon>Oomycota</taxon>
        <taxon>Saprolegniomycetes</taxon>
        <taxon>Saprolegniales</taxon>
        <taxon>Saprolegniaceae</taxon>
        <taxon>Saprolegnia</taxon>
    </lineage>
</organism>
<dbReference type="GO" id="GO:0012505">
    <property type="term" value="C:endomembrane system"/>
    <property type="evidence" value="ECO:0007669"/>
    <property type="project" value="UniProtKB-SubCell"/>
</dbReference>
<evidence type="ECO:0000256" key="1">
    <source>
        <dbReference type="ARBA" id="ARBA00001946"/>
    </source>
</evidence>
<feature type="domain" description="Protein kinase" evidence="21">
    <location>
        <begin position="470"/>
        <end position="745"/>
    </location>
</feature>
<dbReference type="Gene3D" id="2.60.120.10">
    <property type="entry name" value="Jelly Rolls"/>
    <property type="match status" value="3"/>
</dbReference>
<dbReference type="InterPro" id="IPR018490">
    <property type="entry name" value="cNMP-bd_dom_sf"/>
</dbReference>
<keyword evidence="7" id="KW-0140">cGMP</keyword>
<comment type="catalytic activity">
    <reaction evidence="17">
        <text>L-seryl-[protein] + ATP = O-phospho-L-seryl-[protein] + ADP + H(+)</text>
        <dbReference type="Rhea" id="RHEA:17989"/>
        <dbReference type="Rhea" id="RHEA-COMP:9863"/>
        <dbReference type="Rhea" id="RHEA-COMP:11604"/>
        <dbReference type="ChEBI" id="CHEBI:15378"/>
        <dbReference type="ChEBI" id="CHEBI:29999"/>
        <dbReference type="ChEBI" id="CHEBI:30616"/>
        <dbReference type="ChEBI" id="CHEBI:83421"/>
        <dbReference type="ChEBI" id="CHEBI:456216"/>
        <dbReference type="EC" id="2.7.11.12"/>
    </reaction>
</comment>
<evidence type="ECO:0000256" key="3">
    <source>
        <dbReference type="ARBA" id="ARBA00006352"/>
    </source>
</evidence>
<keyword evidence="14" id="KW-0142">cGMP-binding</keyword>
<dbReference type="CDD" id="cd00038">
    <property type="entry name" value="CAP_ED"/>
    <property type="match status" value="3"/>
</dbReference>
<keyword evidence="9" id="KW-0479">Metal-binding</keyword>
<evidence type="ECO:0000256" key="14">
    <source>
        <dbReference type="ARBA" id="ARBA00022992"/>
    </source>
</evidence>
<evidence type="ECO:0000256" key="13">
    <source>
        <dbReference type="ARBA" id="ARBA00022842"/>
    </source>
</evidence>
<evidence type="ECO:0000256" key="15">
    <source>
        <dbReference type="ARBA" id="ARBA00024113"/>
    </source>
</evidence>
<evidence type="ECO:0000256" key="6">
    <source>
        <dbReference type="ARBA" id="ARBA00022527"/>
    </source>
</evidence>
<dbReference type="InterPro" id="IPR000961">
    <property type="entry name" value="AGC-kinase_C"/>
</dbReference>
<dbReference type="SUPFAM" id="SSF51206">
    <property type="entry name" value="cAMP-binding domain-like"/>
    <property type="match status" value="3"/>
</dbReference>
<evidence type="ECO:0000256" key="9">
    <source>
        <dbReference type="ARBA" id="ARBA00022723"/>
    </source>
</evidence>
<dbReference type="SMART" id="SM00220">
    <property type="entry name" value="S_TKc"/>
    <property type="match status" value="1"/>
</dbReference>
<evidence type="ECO:0000256" key="18">
    <source>
        <dbReference type="PIRSR" id="PIRSR000559-1"/>
    </source>
</evidence>
<feature type="domain" description="Cyclic nucleotide-binding" evidence="22">
    <location>
        <begin position="335"/>
        <end position="433"/>
    </location>
</feature>
<dbReference type="InterPro" id="IPR011009">
    <property type="entry name" value="Kinase-like_dom_sf"/>
</dbReference>
<keyword evidence="13" id="KW-0460">Magnesium</keyword>
<evidence type="ECO:0000259" key="21">
    <source>
        <dbReference type="PROSITE" id="PS50011"/>
    </source>
</evidence>
<gene>
    <name evidence="24" type="ORF">SDRG_09499</name>
</gene>
<dbReference type="eggNOG" id="KOG0614">
    <property type="taxonomic scope" value="Eukaryota"/>
</dbReference>
<feature type="binding site" evidence="19 20">
    <location>
        <position position="499"/>
    </location>
    <ligand>
        <name>ATP</name>
        <dbReference type="ChEBI" id="CHEBI:30616"/>
    </ligand>
</feature>
<dbReference type="PROSITE" id="PS00108">
    <property type="entry name" value="PROTEIN_KINASE_ST"/>
    <property type="match status" value="1"/>
</dbReference>
<dbReference type="GO" id="GO:0030553">
    <property type="term" value="F:cGMP binding"/>
    <property type="evidence" value="ECO:0007669"/>
    <property type="project" value="UniProtKB-KW"/>
</dbReference>
<dbReference type="GO" id="GO:0004692">
    <property type="term" value="F:cGMP-dependent protein kinase activity"/>
    <property type="evidence" value="ECO:0007669"/>
    <property type="project" value="UniProtKB-EC"/>
</dbReference>
<dbReference type="PROSITE" id="PS50011">
    <property type="entry name" value="PROTEIN_KINASE_DOM"/>
    <property type="match status" value="1"/>
</dbReference>
<dbReference type="Pfam" id="PF00027">
    <property type="entry name" value="cNMP_binding"/>
    <property type="match status" value="3"/>
</dbReference>
<dbReference type="Gene3D" id="1.10.510.10">
    <property type="entry name" value="Transferase(Phosphotransferase) domain 1"/>
    <property type="match status" value="1"/>
</dbReference>
<dbReference type="InterPro" id="IPR002374">
    <property type="entry name" value="cGMP_dep_kinase"/>
</dbReference>
<reference evidence="24 25" key="1">
    <citation type="submission" date="2012-04" db="EMBL/GenBank/DDBJ databases">
        <title>The Genome Sequence of Saprolegnia declina VS20.</title>
        <authorList>
            <consortium name="The Broad Institute Genome Sequencing Platform"/>
            <person name="Russ C."/>
            <person name="Nusbaum C."/>
            <person name="Tyler B."/>
            <person name="van West P."/>
            <person name="Dieguez-Uribeondo J."/>
            <person name="de Bruijn I."/>
            <person name="Tripathy S."/>
            <person name="Jiang R."/>
            <person name="Young S.K."/>
            <person name="Zeng Q."/>
            <person name="Gargeya S."/>
            <person name="Fitzgerald M."/>
            <person name="Haas B."/>
            <person name="Abouelleil A."/>
            <person name="Alvarado L."/>
            <person name="Arachchi H.M."/>
            <person name="Berlin A."/>
            <person name="Chapman S.B."/>
            <person name="Goldberg J."/>
            <person name="Griggs A."/>
            <person name="Gujja S."/>
            <person name="Hansen M."/>
            <person name="Howarth C."/>
            <person name="Imamovic A."/>
            <person name="Larimer J."/>
            <person name="McCowen C."/>
            <person name="Montmayeur A."/>
            <person name="Murphy C."/>
            <person name="Neiman D."/>
            <person name="Pearson M."/>
            <person name="Priest M."/>
            <person name="Roberts A."/>
            <person name="Saif S."/>
            <person name="Shea T."/>
            <person name="Sisk P."/>
            <person name="Sykes S."/>
            <person name="Wortman J."/>
            <person name="Nusbaum C."/>
            <person name="Birren B."/>
        </authorList>
    </citation>
    <scope>NUCLEOTIDE SEQUENCE [LARGE SCALE GENOMIC DNA]</scope>
    <source>
        <strain evidence="24 25">VS20</strain>
    </source>
</reference>
<dbReference type="PANTHER" id="PTHR24353:SF37">
    <property type="entry name" value="CAMP-DEPENDENT PROTEIN KINASE CATALYTIC SUBUNIT PRKX"/>
    <property type="match status" value="1"/>
</dbReference>
<keyword evidence="12 19" id="KW-0067">ATP-binding</keyword>
<dbReference type="PROSITE" id="PS00889">
    <property type="entry name" value="CNMP_BINDING_2"/>
    <property type="match status" value="1"/>
</dbReference>
<dbReference type="GeneID" id="19950226"/>
<evidence type="ECO:0000256" key="16">
    <source>
        <dbReference type="ARBA" id="ARBA00047298"/>
    </source>
</evidence>
<name>T0Q585_SAPDV</name>
<dbReference type="OrthoDB" id="63632at2759"/>
<dbReference type="GO" id="GO:0005952">
    <property type="term" value="C:cAMP-dependent protein kinase complex"/>
    <property type="evidence" value="ECO:0007669"/>
    <property type="project" value="TreeGrafter"/>
</dbReference>
<evidence type="ECO:0000256" key="10">
    <source>
        <dbReference type="ARBA" id="ARBA00022741"/>
    </source>
</evidence>
<dbReference type="SMART" id="SM00100">
    <property type="entry name" value="cNMP"/>
    <property type="match status" value="3"/>
</dbReference>
<comment type="catalytic activity">
    <reaction evidence="16">
        <text>L-threonyl-[protein] + ATP = O-phospho-L-threonyl-[protein] + ADP + H(+)</text>
        <dbReference type="Rhea" id="RHEA:46608"/>
        <dbReference type="Rhea" id="RHEA-COMP:11060"/>
        <dbReference type="Rhea" id="RHEA-COMP:11605"/>
        <dbReference type="ChEBI" id="CHEBI:15378"/>
        <dbReference type="ChEBI" id="CHEBI:30013"/>
        <dbReference type="ChEBI" id="CHEBI:30616"/>
        <dbReference type="ChEBI" id="CHEBI:61977"/>
        <dbReference type="ChEBI" id="CHEBI:456216"/>
        <dbReference type="EC" id="2.7.11.12"/>
    </reaction>
</comment>
<comment type="similarity">
    <text evidence="3">Belongs to the protein kinase superfamily. AGC Ser/Thr protein kinase family. cGMP subfamily.</text>
</comment>
<dbReference type="SUPFAM" id="SSF56112">
    <property type="entry name" value="Protein kinase-like (PK-like)"/>
    <property type="match status" value="1"/>
</dbReference>
<comment type="cofactor">
    <cofactor evidence="1">
        <name>Mg(2+)</name>
        <dbReference type="ChEBI" id="CHEBI:18420"/>
    </cofactor>
</comment>
<dbReference type="PROSITE" id="PS51285">
    <property type="entry name" value="AGC_KINASE_CTER"/>
    <property type="match status" value="1"/>
</dbReference>
<dbReference type="RefSeq" id="XP_008613660.1">
    <property type="nucleotide sequence ID" value="XM_008615438.1"/>
</dbReference>
<dbReference type="OMA" id="MYPKQIP"/>
<evidence type="ECO:0000256" key="5">
    <source>
        <dbReference type="ARBA" id="ARBA00022490"/>
    </source>
</evidence>
<keyword evidence="25" id="KW-1185">Reference proteome</keyword>
<dbReference type="Gene3D" id="3.30.200.20">
    <property type="entry name" value="Phosphorylase Kinase, domain 1"/>
    <property type="match status" value="1"/>
</dbReference>
<dbReference type="PIRSF" id="PIRSF000559">
    <property type="entry name" value="cGMP-dep_kinase"/>
    <property type="match status" value="1"/>
</dbReference>
<dbReference type="InterPro" id="IPR000595">
    <property type="entry name" value="cNMP-bd_dom"/>
</dbReference>
<dbReference type="PRINTS" id="PR00103">
    <property type="entry name" value="CAMPKINASE"/>
</dbReference>
<evidence type="ECO:0000256" key="12">
    <source>
        <dbReference type="ARBA" id="ARBA00022840"/>
    </source>
</evidence>
<keyword evidence="5" id="KW-0963">Cytoplasm</keyword>
<evidence type="ECO:0000256" key="2">
    <source>
        <dbReference type="ARBA" id="ARBA00004308"/>
    </source>
</evidence>
<dbReference type="FunFam" id="2.60.120.10:FF:000068">
    <property type="entry name" value="cGMP-dependent protein kinase"/>
    <property type="match status" value="1"/>
</dbReference>
<evidence type="ECO:0000256" key="20">
    <source>
        <dbReference type="PROSITE-ProRule" id="PRU10141"/>
    </source>
</evidence>
<feature type="domain" description="AGC-kinase C-terminal" evidence="23">
    <location>
        <begin position="748"/>
        <end position="798"/>
    </location>
</feature>
<dbReference type="InParanoid" id="T0Q585"/>
<keyword evidence="10 19" id="KW-0547">Nucleotide-binding</keyword>
<dbReference type="PROSITE" id="PS50042">
    <property type="entry name" value="CNMP_BINDING_3"/>
    <property type="match status" value="3"/>
</dbReference>
<dbReference type="Pfam" id="PF00069">
    <property type="entry name" value="Pkinase"/>
    <property type="match status" value="1"/>
</dbReference>
<dbReference type="EC" id="2.7.11.12" evidence="4"/>
<accession>T0Q585</accession>
<keyword evidence="11 24" id="KW-0418">Kinase</keyword>
<dbReference type="InterPro" id="IPR008271">
    <property type="entry name" value="Ser/Thr_kinase_AS"/>
</dbReference>
<dbReference type="PANTHER" id="PTHR24353">
    <property type="entry name" value="CYCLIC NUCLEOTIDE-DEPENDENT PROTEIN KINASE"/>
    <property type="match status" value="1"/>
</dbReference>
<dbReference type="PROSITE" id="PS00888">
    <property type="entry name" value="CNMP_BINDING_1"/>
    <property type="match status" value="3"/>
</dbReference>
<evidence type="ECO:0000313" key="24">
    <source>
        <dbReference type="EMBL" id="EQC32974.1"/>
    </source>
</evidence>